<dbReference type="Pfam" id="PF21307">
    <property type="entry name" value="Glyco_hydro_95_C"/>
    <property type="match status" value="1"/>
</dbReference>
<dbReference type="PIRSF" id="PIRSF007663">
    <property type="entry name" value="UCP007663"/>
    <property type="match status" value="1"/>
</dbReference>
<evidence type="ECO:0000313" key="4">
    <source>
        <dbReference type="EMBL" id="CUQ41699.1"/>
    </source>
</evidence>
<dbReference type="RefSeq" id="WP_070100694.1">
    <property type="nucleotide sequence ID" value="NZ_CZBP01000050.1"/>
</dbReference>
<protein>
    <submittedName>
        <fullName evidence="4">Uncharacterized protein</fullName>
    </submittedName>
</protein>
<dbReference type="GO" id="GO:0005975">
    <property type="term" value="P:carbohydrate metabolic process"/>
    <property type="evidence" value="ECO:0007669"/>
    <property type="project" value="InterPro"/>
</dbReference>
<dbReference type="EMBL" id="CZBP01000050">
    <property type="protein sequence ID" value="CUQ41699.1"/>
    <property type="molecule type" value="Genomic_DNA"/>
</dbReference>
<dbReference type="Proteomes" id="UP000095762">
    <property type="component" value="Unassembled WGS sequence"/>
</dbReference>
<dbReference type="Pfam" id="PF22124">
    <property type="entry name" value="Glyco_hydro_95_cat"/>
    <property type="match status" value="1"/>
</dbReference>
<evidence type="ECO:0000259" key="3">
    <source>
        <dbReference type="Pfam" id="PF22124"/>
    </source>
</evidence>
<accession>A0A174WF02</accession>
<feature type="domain" description="Glycosyl hydrolase family 95 catalytic" evidence="3">
    <location>
        <begin position="273"/>
        <end position="690"/>
    </location>
</feature>
<proteinExistence type="predicted"/>
<dbReference type="InterPro" id="IPR008928">
    <property type="entry name" value="6-hairpin_glycosidase_sf"/>
</dbReference>
<feature type="domain" description="Glycosyl hydrolase family 95 N-terminal" evidence="1">
    <location>
        <begin position="5"/>
        <end position="254"/>
    </location>
</feature>
<organism evidence="4 5">
    <name type="scientific">Blautia obeum</name>
    <dbReference type="NCBI Taxonomy" id="40520"/>
    <lineage>
        <taxon>Bacteria</taxon>
        <taxon>Bacillati</taxon>
        <taxon>Bacillota</taxon>
        <taxon>Clostridia</taxon>
        <taxon>Lachnospirales</taxon>
        <taxon>Lachnospiraceae</taxon>
        <taxon>Blautia</taxon>
    </lineage>
</organism>
<dbReference type="InterPro" id="IPR016518">
    <property type="entry name" value="Alpha-L-fucosidase"/>
</dbReference>
<dbReference type="AlphaFoldDB" id="A0A174WF02"/>
<dbReference type="SUPFAM" id="SSF48208">
    <property type="entry name" value="Six-hairpin glycosidases"/>
    <property type="match status" value="1"/>
</dbReference>
<dbReference type="PANTHER" id="PTHR31084:SF0">
    <property type="entry name" value="ALPHA-L-FUCOSIDASE 2"/>
    <property type="match status" value="1"/>
</dbReference>
<dbReference type="InterPro" id="IPR027414">
    <property type="entry name" value="GH95_N_dom"/>
</dbReference>
<gene>
    <name evidence="4" type="ORF">ERS852569_03797</name>
</gene>
<dbReference type="PANTHER" id="PTHR31084">
    <property type="entry name" value="ALPHA-L-FUCOSIDASE 2"/>
    <property type="match status" value="1"/>
</dbReference>
<reference evidence="4 5" key="1">
    <citation type="submission" date="2015-09" db="EMBL/GenBank/DDBJ databases">
        <authorList>
            <consortium name="Pathogen Informatics"/>
        </authorList>
    </citation>
    <scope>NUCLEOTIDE SEQUENCE [LARGE SCALE GENOMIC DNA]</scope>
    <source>
        <strain evidence="4 5">2789STDY5834957</strain>
    </source>
</reference>
<feature type="domain" description="Alpha fucosidase A-like C-terminal" evidence="2">
    <location>
        <begin position="692"/>
        <end position="755"/>
    </location>
</feature>
<name>A0A174WF02_9FIRM</name>
<dbReference type="InterPro" id="IPR054363">
    <property type="entry name" value="GH95_cat"/>
</dbReference>
<evidence type="ECO:0000259" key="1">
    <source>
        <dbReference type="Pfam" id="PF14498"/>
    </source>
</evidence>
<dbReference type="InterPro" id="IPR012341">
    <property type="entry name" value="6hp_glycosidase-like_sf"/>
</dbReference>
<dbReference type="Gene3D" id="1.50.10.10">
    <property type="match status" value="1"/>
</dbReference>
<dbReference type="InterPro" id="IPR049053">
    <property type="entry name" value="AFCA-like_C"/>
</dbReference>
<sequence length="774" mass="89144">MQWKLNYREPAKEWIESLPLGNGEIGAMVSGGTRQETIELNLDTLWSGSQKQSEPYPDLPDWNHIRKLVFESRYNEAEEYAKSHILRDWTAAYLPVGTVDVQMLTENGNNEIMEYKRELSLNDALHTVHWIEGGVTYQKETFVSMSDNVLVMKISTDSDSEVKVHVSLRSQMPCVWRKSENMLVFEANAPVYAAPNYYQCEEPIRYKENSGIKFGIMLKPVLKSGTIEKNENGLTIRTGDDFYIILTGKTDFDGCDNIIEFMSDILKCAEYKGYKQLKQNHLETYHSFFDRLDLHMGESDDYFEKTDTIQQMKAFEKGENTSEFATLLFHYARYLMICSSKPGTQAANLQGIWNNQMRAPWSSNYTVNINTEMNYWMAESCNLGDCHTALFELIDRTVKKGKITAQKLYGLEGWVSHHNIDIWGNSDPVGKYAQDGSPCQYALWPMSSAWLCRHMWEHYCYTLDGDFLKDRAYPVIREAVRFYLGYLTEYDGYLVTCPSTSPENCFLDRKGEKHSVTFASTMDISILKELFATYLQICKILKVDVLEKETEFALKKLPPFKIGHDGQLQEWYRDYRETDIHHRHVSHLYGLYPGNVIKETDQELKKACEISLNRRGSQGTGWCMVWKASLWARLKNGEKAFELLKNQVNLTHTTEVDMSGGGIYPNLFCAHPPFQIDGNFGFAAAISEMLLQSQNNDIELLPAIPEQWKRGQIKGIKARGGYTVDFSWKNGKVYYIKISALKEGNVIVRYNGQISRFFFKEGQNKVCLQKTGRK</sequence>
<evidence type="ECO:0000313" key="5">
    <source>
        <dbReference type="Proteomes" id="UP000095762"/>
    </source>
</evidence>
<dbReference type="Pfam" id="PF14498">
    <property type="entry name" value="Glyco_hyd_65N_2"/>
    <property type="match status" value="1"/>
</dbReference>
<dbReference type="GO" id="GO:0004560">
    <property type="term" value="F:alpha-L-fucosidase activity"/>
    <property type="evidence" value="ECO:0007669"/>
    <property type="project" value="InterPro"/>
</dbReference>
<evidence type="ECO:0000259" key="2">
    <source>
        <dbReference type="Pfam" id="PF21307"/>
    </source>
</evidence>